<evidence type="ECO:0000313" key="9">
    <source>
        <dbReference type="Proteomes" id="UP000013827"/>
    </source>
</evidence>
<dbReference type="InterPro" id="IPR000917">
    <property type="entry name" value="Sulfatase_N"/>
</dbReference>
<feature type="region of interest" description="Disordered" evidence="5">
    <location>
        <begin position="1663"/>
        <end position="1686"/>
    </location>
</feature>
<dbReference type="RefSeq" id="XP_005793680.1">
    <property type="nucleotide sequence ID" value="XM_005793623.1"/>
</dbReference>
<evidence type="ECO:0000256" key="3">
    <source>
        <dbReference type="ARBA" id="ARBA00023180"/>
    </source>
</evidence>
<accession>A0A0D3KZR6</accession>
<dbReference type="Gene3D" id="3.40.720.10">
    <property type="entry name" value="Alkaline Phosphatase, subunit A"/>
    <property type="match status" value="1"/>
</dbReference>
<feature type="modified residue" description="3-oxoalanine (Ser)" evidence="4">
    <location>
        <position position="677"/>
    </location>
</feature>
<dbReference type="PANTHER" id="PTHR10342:SF274">
    <property type="entry name" value="ARYLSULFATASE B"/>
    <property type="match status" value="1"/>
</dbReference>
<dbReference type="eggNOG" id="KOG3867">
    <property type="taxonomic scope" value="Eukaryota"/>
</dbReference>
<dbReference type="Gene3D" id="2.60.120.260">
    <property type="entry name" value="Galactose-binding domain-like"/>
    <property type="match status" value="3"/>
</dbReference>
<dbReference type="SUPFAM" id="SSF49785">
    <property type="entry name" value="Galactose-binding domain-like"/>
    <property type="match status" value="3"/>
</dbReference>
<dbReference type="PANTHER" id="PTHR10342">
    <property type="entry name" value="ARYLSULFATASE"/>
    <property type="match status" value="1"/>
</dbReference>
<dbReference type="Pfam" id="PF05935">
    <property type="entry name" value="Arylsulfotrans"/>
    <property type="match status" value="1"/>
</dbReference>
<feature type="region of interest" description="Disordered" evidence="5">
    <location>
        <begin position="38"/>
        <end position="59"/>
    </location>
</feature>
<feature type="compositionally biased region" description="Pro residues" evidence="5">
    <location>
        <begin position="1229"/>
        <end position="1357"/>
    </location>
</feature>
<dbReference type="GO" id="GO:0008484">
    <property type="term" value="F:sulfuric ester hydrolase activity"/>
    <property type="evidence" value="ECO:0007669"/>
    <property type="project" value="InterPro"/>
</dbReference>
<keyword evidence="1" id="KW-0479">Metal-binding</keyword>
<proteinExistence type="predicted"/>
<feature type="compositionally biased region" description="Pro residues" evidence="5">
    <location>
        <begin position="551"/>
        <end position="593"/>
    </location>
</feature>
<sequence length="2012" mass="213529">MRHFFVLVIAGLANGIEPSSRVSLAGSASGSDVVQQVNTSGRVSSGGGGGGSGRQAARRSLEGASTSGTIIGCTNPVQVQGGCAASLGLLKGDGQEAGYLLITPHTSTDVWLADASSGDIVHSWSTPYGTGHAVYLAPGGDIVRLENNYSAAYDIGIAGGASHISAYDAAGELLFTTGVNQATHRLHHQFELSTFDARAKTGTLFALAAYKLSCEEARGLGRTSCEEEDGLYVEAVLEIDTEGDVVWEWYMSNHVCDGCDNLTKVPINSGSGKQQADWVHANSLVYDAEKDVLLMGGAYTNEVYVINHTSPSETPLMGDGAPASLLYRFGAGRFGEQHDVRVLPCEDGLCFTVFNNGRYEKNGCTFDGNGVQSTECSSEVLLTTLPLAVLDPSQATPPATEVVVQTLFNASTLPDGLLGDGSGKFLRLTDGSDVRELDPFFSLILASAQLVGEPFTNGSYLSVMVGTTGTLFEAYWNASGLGAYSDVRLVWQVPGENPLGSGKPGPGKAPSVLNCTLPGLQFLSGTPNAGWTTRAFNAQRYSPDIVGCQPPVSPPPSRPPSASPSPTPPSSPSPPSPPPAPPAAPPAEPPQSPPASASPSPPPPSASPLPPPPPSAPSSPPAPPSPRPPPHLVFVLTDDVGFNDFHDSSDIGEAWNNTRALLSEAIQINSTYTETISIPSRRSFLTGRQARLVTPGREGQDWSKNETTIAHKLLAQGYVTYAIGKWFAGYTSWTIAPTGRGFARFFGQYENIYSYNSPCTKPAKNDDKPRWDTFYSEAMPFETRDASFEAPFLRYGLEAIGPDGNGRYKTELYDDKATAFIEQHKLYHPDKPLFLYYAPVPIRGAGGDKSDHPDEYMDAPACAGLDNERRRKACAAAVALDESVGHVASALNTGAYANDDHVVAMTADNGAGTWRVSSGGSNAPLRGNKYEVFEGGVRLKALVWGRHPGLASSPLLGQTYTGGRVQLIDWHATFAALGGHVDISTSEEVVNAGLDVWAAITNNSASPRTEMIVAKDFYTRQAGVAFWQGPWKLMVGVAYGPDPNLNCDGGAYGPACEVPGDSVLQHLGHSFPVRSGDNDAYLQVQSYDVYVGPTCNCLEGFFPKGPFGSGYSLYNIDNDPEEQDNRTSDFPELVANLSSRLDVLWDSGVRSAPDPNDDCDASQAGVGVTGRRLEETCPDYPQGVDTCTLQLLGGSCSGDPLLPTRCVQEAGWCTSPVCESAPNVTVWPSLPPPPLSPPSDPPSPPPPSAPPSPPPPSASPSPPPLSPPSVSPSPPPPSAPPPSPPPPSTSPSPPPPSLSPSPPPPPPSASPSPPPPSASPSPPPPSASPSPPPPSASPSPPPPSPPPPPAPPSPPPAAQLLDLRTATTYQDSSLFDKQAPVSDLSYADSTTGRPWAECGQYTSQWWGVDLGSEVYVRYVRLQNRNDCCAERLTDVDIYLGSTAETYTGNALVKSDVSVSSNVMLEVEINALGRYIYLNRPSAAGLTVCKFYVFASPAPPPSPSPPPPPPSPPSPPSPPPPDVQLLDLSAATTYQDSSLFDKQAPVSDLSYADSTTGRPWAECGHYTSQWWGVDLGSEVYVRYVRLQNRNDCCAERLTDVDIYLGSTAETYTGNALVKSDVSVLSNVMLEVEINALGRYIYLNRPSAAGLTVCKFYVFASAAPPGPPSPPPPPPAPSPSPPSPPPPEVQLLDLSAATTYQDSSIYDKQAPVSDLSYADSTTGRPWAECGHYTPQWWGVDLGSEVYVRYVRLQNRNDCCPQRLTGIDIYLGTTAETYTGNALVKSDVSVSSNVMLEVEINALGRYIYLNRPSAAGLTVCKFYVFAGNRNGPPPSASPSPPPPSTPGASCKAGLCTVNIFETCFYDPGCAAGGLGCNAGGKTLCRFCEFGPYKAIEFEPQPKVISRIAFQSLLCHEWKGLAYGRDIDDAYLPDLAEIHALSLCLRSLEHNIVERLARQKHLPSHTGQQKKALTHQRPTRTKVRQSITSSKASELTRIIVVCARLRARWIGVCIPG</sequence>
<dbReference type="InterPro" id="IPR017850">
    <property type="entry name" value="Alkaline_phosphatase_core_sf"/>
</dbReference>
<feature type="domain" description="Sulfatase N-terminal" evidence="7">
    <location>
        <begin position="630"/>
        <end position="974"/>
    </location>
</feature>
<keyword evidence="2" id="KW-0106">Calcium</keyword>
<feature type="chain" id="PRO_5044291983" description="Sulfatase N-terminal domain-containing protein" evidence="6">
    <location>
        <begin position="16"/>
        <end position="2012"/>
    </location>
</feature>
<dbReference type="Proteomes" id="UP000013827">
    <property type="component" value="Unassembled WGS sequence"/>
</dbReference>
<organism evidence="8 9">
    <name type="scientific">Emiliania huxleyi (strain CCMP1516)</name>
    <dbReference type="NCBI Taxonomy" id="280463"/>
    <lineage>
        <taxon>Eukaryota</taxon>
        <taxon>Haptista</taxon>
        <taxon>Haptophyta</taxon>
        <taxon>Prymnesiophyceae</taxon>
        <taxon>Isochrysidales</taxon>
        <taxon>Noelaerhabdaceae</taxon>
        <taxon>Emiliania</taxon>
    </lineage>
</organism>
<feature type="region of interest" description="Disordered" evidence="5">
    <location>
        <begin position="1498"/>
        <end position="1521"/>
    </location>
</feature>
<evidence type="ECO:0000313" key="8">
    <source>
        <dbReference type="EnsemblProtists" id="EOD41251"/>
    </source>
</evidence>
<dbReference type="Gene3D" id="3.30.1120.10">
    <property type="match status" value="1"/>
</dbReference>
<keyword evidence="9" id="KW-1185">Reference proteome</keyword>
<feature type="signal peptide" evidence="6">
    <location>
        <begin position="1"/>
        <end position="15"/>
    </location>
</feature>
<reference evidence="8" key="2">
    <citation type="submission" date="2024-10" db="UniProtKB">
        <authorList>
            <consortium name="EnsemblProtists"/>
        </authorList>
    </citation>
    <scope>IDENTIFICATION</scope>
</reference>
<dbReference type="HOGENOM" id="CLU_233715_0_0_1"/>
<reference evidence="9" key="1">
    <citation type="journal article" date="2013" name="Nature">
        <title>Pan genome of the phytoplankton Emiliania underpins its global distribution.</title>
        <authorList>
            <person name="Read B.A."/>
            <person name="Kegel J."/>
            <person name="Klute M.J."/>
            <person name="Kuo A."/>
            <person name="Lefebvre S.C."/>
            <person name="Maumus F."/>
            <person name="Mayer C."/>
            <person name="Miller J."/>
            <person name="Monier A."/>
            <person name="Salamov A."/>
            <person name="Young J."/>
            <person name="Aguilar M."/>
            <person name="Claverie J.M."/>
            <person name="Frickenhaus S."/>
            <person name="Gonzalez K."/>
            <person name="Herman E.K."/>
            <person name="Lin Y.C."/>
            <person name="Napier J."/>
            <person name="Ogata H."/>
            <person name="Sarno A.F."/>
            <person name="Shmutz J."/>
            <person name="Schroeder D."/>
            <person name="de Vargas C."/>
            <person name="Verret F."/>
            <person name="von Dassow P."/>
            <person name="Valentin K."/>
            <person name="Van de Peer Y."/>
            <person name="Wheeler G."/>
            <person name="Dacks J.B."/>
            <person name="Delwiche C.F."/>
            <person name="Dyhrman S.T."/>
            <person name="Glockner G."/>
            <person name="John U."/>
            <person name="Richards T."/>
            <person name="Worden A.Z."/>
            <person name="Zhang X."/>
            <person name="Grigoriev I.V."/>
            <person name="Allen A.E."/>
            <person name="Bidle K."/>
            <person name="Borodovsky M."/>
            <person name="Bowler C."/>
            <person name="Brownlee C."/>
            <person name="Cock J.M."/>
            <person name="Elias M."/>
            <person name="Gladyshev V.N."/>
            <person name="Groth M."/>
            <person name="Guda C."/>
            <person name="Hadaegh A."/>
            <person name="Iglesias-Rodriguez M.D."/>
            <person name="Jenkins J."/>
            <person name="Jones B.M."/>
            <person name="Lawson T."/>
            <person name="Leese F."/>
            <person name="Lindquist E."/>
            <person name="Lobanov A."/>
            <person name="Lomsadze A."/>
            <person name="Malik S.B."/>
            <person name="Marsh M.E."/>
            <person name="Mackinder L."/>
            <person name="Mock T."/>
            <person name="Mueller-Roeber B."/>
            <person name="Pagarete A."/>
            <person name="Parker M."/>
            <person name="Probert I."/>
            <person name="Quesneville H."/>
            <person name="Raines C."/>
            <person name="Rensing S.A."/>
            <person name="Riano-Pachon D.M."/>
            <person name="Richier S."/>
            <person name="Rokitta S."/>
            <person name="Shiraiwa Y."/>
            <person name="Soanes D.M."/>
            <person name="van der Giezen M."/>
            <person name="Wahlund T.M."/>
            <person name="Williams B."/>
            <person name="Wilson W."/>
            <person name="Wolfe G."/>
            <person name="Wurch L.L."/>
        </authorList>
    </citation>
    <scope>NUCLEOTIDE SEQUENCE</scope>
</reference>
<evidence type="ECO:0000256" key="4">
    <source>
        <dbReference type="PIRSR" id="PIRSR600917-52"/>
    </source>
</evidence>
<feature type="region of interest" description="Disordered" evidence="5">
    <location>
        <begin position="1229"/>
        <end position="1359"/>
    </location>
</feature>
<evidence type="ECO:0000256" key="5">
    <source>
        <dbReference type="SAM" id="MobiDB-lite"/>
    </source>
</evidence>
<dbReference type="InterPro" id="IPR008979">
    <property type="entry name" value="Galactose-bd-like_sf"/>
</dbReference>
<dbReference type="PRINTS" id="PR01217">
    <property type="entry name" value="PRICHEXTENSN"/>
</dbReference>
<dbReference type="SUPFAM" id="SSF53649">
    <property type="entry name" value="Alkaline phosphatase-like"/>
    <property type="match status" value="1"/>
</dbReference>
<dbReference type="InterPro" id="IPR047115">
    <property type="entry name" value="ARSB"/>
</dbReference>
<evidence type="ECO:0000256" key="1">
    <source>
        <dbReference type="ARBA" id="ARBA00022723"/>
    </source>
</evidence>
<keyword evidence="3" id="KW-0325">Glycoprotein</keyword>
<feature type="compositionally biased region" description="Gly residues" evidence="5">
    <location>
        <begin position="44"/>
        <end position="53"/>
    </location>
</feature>
<keyword evidence="6" id="KW-0732">Signal</keyword>
<dbReference type="Pfam" id="PF22633">
    <property type="entry name" value="F5_F8_type_C_2"/>
    <property type="match status" value="3"/>
</dbReference>
<evidence type="ECO:0000256" key="2">
    <source>
        <dbReference type="ARBA" id="ARBA00022837"/>
    </source>
</evidence>
<name>A0A0D3KZR6_EMIH1</name>
<protein>
    <recommendedName>
        <fullName evidence="7">Sulfatase N-terminal domain-containing protein</fullName>
    </recommendedName>
</protein>
<dbReference type="GO" id="GO:0046872">
    <property type="term" value="F:metal ion binding"/>
    <property type="evidence" value="ECO:0007669"/>
    <property type="project" value="UniProtKB-KW"/>
</dbReference>
<evidence type="ECO:0000256" key="6">
    <source>
        <dbReference type="SAM" id="SignalP"/>
    </source>
</evidence>
<dbReference type="InterPro" id="IPR010262">
    <property type="entry name" value="Arylsulfotransferase_bact"/>
</dbReference>
<dbReference type="PaxDb" id="2903-EOD41251"/>
<feature type="compositionally biased region" description="Pro residues" evidence="5">
    <location>
        <begin position="599"/>
        <end position="631"/>
    </location>
</feature>
<dbReference type="EnsemblProtists" id="EOD41251">
    <property type="protein sequence ID" value="EOD41251"/>
    <property type="gene ID" value="EMIHUDRAFT_97481"/>
</dbReference>
<dbReference type="GeneID" id="17286521"/>
<dbReference type="GO" id="GO:0004062">
    <property type="term" value="F:aryl sulfotransferase activity"/>
    <property type="evidence" value="ECO:0007669"/>
    <property type="project" value="InterPro"/>
</dbReference>
<dbReference type="CDD" id="cd16029">
    <property type="entry name" value="4-S"/>
    <property type="match status" value="1"/>
</dbReference>
<feature type="compositionally biased region" description="Basic residues" evidence="5">
    <location>
        <begin position="1968"/>
        <end position="1979"/>
    </location>
</feature>
<feature type="region of interest" description="Disordered" evidence="5">
    <location>
        <begin position="543"/>
        <end position="633"/>
    </location>
</feature>
<evidence type="ECO:0000259" key="7">
    <source>
        <dbReference type="Pfam" id="PF00884"/>
    </source>
</evidence>
<feature type="region of interest" description="Disordered" evidence="5">
    <location>
        <begin position="1957"/>
        <end position="1982"/>
    </location>
</feature>
<comment type="PTM">
    <text evidence="4">The conversion to 3-oxoalanine (also known as C-formylglycine, FGly), of a serine or cysteine residue in prokaryotes and of a cysteine residue in eukaryotes, is critical for catalytic activity.</text>
</comment>
<dbReference type="Pfam" id="PF00884">
    <property type="entry name" value="Sulfatase"/>
    <property type="match status" value="1"/>
</dbReference>
<dbReference type="KEGG" id="ehx:EMIHUDRAFT_97481"/>